<reference evidence="2 3" key="1">
    <citation type="submission" date="2020-05" db="EMBL/GenBank/DDBJ databases">
        <title>DNA-SIP metagenomic assembled genomes.</title>
        <authorList>
            <person name="Yu J."/>
        </authorList>
    </citation>
    <scope>NUCLEOTIDE SEQUENCE [LARGE SCALE GENOMIC DNA]</scope>
    <source>
        <strain evidence="2">Bin5.27</strain>
    </source>
</reference>
<name>A0A850C1L4_9ACTN</name>
<dbReference type="AlphaFoldDB" id="A0A850C1L4"/>
<gene>
    <name evidence="2" type="ORF">HOQ43_06630</name>
</gene>
<keyword evidence="1" id="KW-1133">Transmembrane helix</keyword>
<feature type="transmembrane region" description="Helical" evidence="1">
    <location>
        <begin position="207"/>
        <end position="240"/>
    </location>
</feature>
<feature type="transmembrane region" description="Helical" evidence="1">
    <location>
        <begin position="344"/>
        <end position="365"/>
    </location>
</feature>
<feature type="transmembrane region" description="Helical" evidence="1">
    <location>
        <begin position="314"/>
        <end position="332"/>
    </location>
</feature>
<dbReference type="Proteomes" id="UP000574690">
    <property type="component" value="Unassembled WGS sequence"/>
</dbReference>
<dbReference type="EMBL" id="JABFXE010000280">
    <property type="protein sequence ID" value="NUQ88124.1"/>
    <property type="molecule type" value="Genomic_DNA"/>
</dbReference>
<feature type="transmembrane region" description="Helical" evidence="1">
    <location>
        <begin position="130"/>
        <end position="151"/>
    </location>
</feature>
<protein>
    <submittedName>
        <fullName evidence="2">MFS transporter</fullName>
    </submittedName>
</protein>
<evidence type="ECO:0000256" key="1">
    <source>
        <dbReference type="SAM" id="Phobius"/>
    </source>
</evidence>
<evidence type="ECO:0000313" key="2">
    <source>
        <dbReference type="EMBL" id="NUQ88124.1"/>
    </source>
</evidence>
<feature type="transmembrane region" description="Helical" evidence="1">
    <location>
        <begin position="62"/>
        <end position="82"/>
    </location>
</feature>
<organism evidence="2 3">
    <name type="scientific">Glycomyces artemisiae</name>
    <dbReference type="NCBI Taxonomy" id="1076443"/>
    <lineage>
        <taxon>Bacteria</taxon>
        <taxon>Bacillati</taxon>
        <taxon>Actinomycetota</taxon>
        <taxon>Actinomycetes</taxon>
        <taxon>Glycomycetales</taxon>
        <taxon>Glycomycetaceae</taxon>
        <taxon>Glycomyces</taxon>
    </lineage>
</organism>
<evidence type="ECO:0000313" key="3">
    <source>
        <dbReference type="Proteomes" id="UP000574690"/>
    </source>
</evidence>
<feature type="transmembrane region" description="Helical" evidence="1">
    <location>
        <begin position="377"/>
        <end position="395"/>
    </location>
</feature>
<keyword evidence="1" id="KW-0472">Membrane</keyword>
<dbReference type="NCBIfam" id="NF037960">
    <property type="entry name" value="MFS_trans"/>
    <property type="match status" value="1"/>
</dbReference>
<feature type="transmembrane region" description="Helical" evidence="1">
    <location>
        <begin position="280"/>
        <end position="302"/>
    </location>
</feature>
<comment type="caution">
    <text evidence="2">The sequence shown here is derived from an EMBL/GenBank/DDBJ whole genome shotgun (WGS) entry which is preliminary data.</text>
</comment>
<feature type="transmembrane region" description="Helical" evidence="1">
    <location>
        <begin position="88"/>
        <end position="109"/>
    </location>
</feature>
<proteinExistence type="predicted"/>
<sequence>MFGGFLVSFTGSMFAESALPALIAVGVLPVAWLTVFRTAGMVLDMGTPFAMRFLARFSPGRLLQACELVDIALCLTALALIAVLDVPLAAVIVAYLLATTILPLVIDVAEELYIAQVSMASEDAAVRYNSAISSSTALLGFVIAQPLGAFIAEQSVVLLLIANTVLSAVALTARTISNRMLPTAPFKQTEAGDPRRKSARRSLWRKASFAFSLGAISPIISGSLALANGIIGGYVVIWAASNASNLLAQTGIGLFCFGIGAVVGPLTARRVIRRVEYSAAMITGASVLLASLVVGLLAAVALPAQSAVTTTLTWLALLGASFARSGAMVLYASARQARLKGETLLGAIGISRSFSAGGTLAGVWLGLALGVADNPCLGLTFAIAVIAAMLVFMVFRRGDTPQLKAAASQG</sequence>
<accession>A0A850C1L4</accession>
<feature type="transmembrane region" description="Helical" evidence="1">
    <location>
        <begin position="246"/>
        <end position="268"/>
    </location>
</feature>
<keyword evidence="1" id="KW-0812">Transmembrane</keyword>
<feature type="transmembrane region" description="Helical" evidence="1">
    <location>
        <begin position="157"/>
        <end position="177"/>
    </location>
</feature>